<keyword evidence="2" id="KW-0812">Transmembrane</keyword>
<comment type="similarity">
    <text evidence="1">Belongs to the TolB family.</text>
</comment>
<dbReference type="PANTHER" id="PTHR36842">
    <property type="entry name" value="PROTEIN TOLB HOMOLOG"/>
    <property type="match status" value="1"/>
</dbReference>
<protein>
    <recommendedName>
        <fullName evidence="5">PD40 domain-containing protein</fullName>
    </recommendedName>
</protein>
<accession>A0ABV9MBU0</accession>
<comment type="caution">
    <text evidence="3">The sequence shown here is derived from an EMBL/GenBank/DDBJ whole genome shotgun (WGS) entry which is preliminary data.</text>
</comment>
<keyword evidence="2" id="KW-1133">Transmembrane helix</keyword>
<keyword evidence="2" id="KW-0472">Membrane</keyword>
<dbReference type="SUPFAM" id="SSF82171">
    <property type="entry name" value="DPP6 N-terminal domain-like"/>
    <property type="match status" value="1"/>
</dbReference>
<feature type="transmembrane region" description="Helical" evidence="2">
    <location>
        <begin position="342"/>
        <end position="363"/>
    </location>
</feature>
<gene>
    <name evidence="3" type="ORF">ACFO5U_04340</name>
</gene>
<dbReference type="InterPro" id="IPR011042">
    <property type="entry name" value="6-blade_b-propeller_TolB-like"/>
</dbReference>
<dbReference type="RefSeq" id="WP_377277003.1">
    <property type="nucleotide sequence ID" value="NZ_JBHSGL010000005.1"/>
</dbReference>
<organism evidence="3 4">
    <name type="scientific">Planococcus dechangensis</name>
    <dbReference type="NCBI Taxonomy" id="1176255"/>
    <lineage>
        <taxon>Bacteria</taxon>
        <taxon>Bacillati</taxon>
        <taxon>Bacillota</taxon>
        <taxon>Bacilli</taxon>
        <taxon>Bacillales</taxon>
        <taxon>Caryophanaceae</taxon>
        <taxon>Planococcus</taxon>
    </lineage>
</organism>
<dbReference type="Gene3D" id="2.120.10.30">
    <property type="entry name" value="TolB, C-terminal domain"/>
    <property type="match status" value="2"/>
</dbReference>
<evidence type="ECO:0000256" key="1">
    <source>
        <dbReference type="ARBA" id="ARBA00009820"/>
    </source>
</evidence>
<evidence type="ECO:0008006" key="5">
    <source>
        <dbReference type="Google" id="ProtNLM"/>
    </source>
</evidence>
<feature type="transmembrane region" description="Helical" evidence="2">
    <location>
        <begin position="401"/>
        <end position="427"/>
    </location>
</feature>
<dbReference type="InterPro" id="IPR011659">
    <property type="entry name" value="WD40"/>
</dbReference>
<evidence type="ECO:0000313" key="3">
    <source>
        <dbReference type="EMBL" id="MFC4712068.1"/>
    </source>
</evidence>
<reference evidence="4" key="1">
    <citation type="journal article" date="2019" name="Int. J. Syst. Evol. Microbiol.">
        <title>The Global Catalogue of Microorganisms (GCM) 10K type strain sequencing project: providing services to taxonomists for standard genome sequencing and annotation.</title>
        <authorList>
            <consortium name="The Broad Institute Genomics Platform"/>
            <consortium name="The Broad Institute Genome Sequencing Center for Infectious Disease"/>
            <person name="Wu L."/>
            <person name="Ma J."/>
        </authorList>
    </citation>
    <scope>NUCLEOTIDE SEQUENCE [LARGE SCALE GENOMIC DNA]</scope>
    <source>
        <strain evidence="4">CGMCC 1.12151</strain>
    </source>
</reference>
<feature type="transmembrane region" description="Helical" evidence="2">
    <location>
        <begin position="375"/>
        <end position="395"/>
    </location>
</feature>
<dbReference type="Proteomes" id="UP001595932">
    <property type="component" value="Unassembled WGS sequence"/>
</dbReference>
<sequence>MKNHRLLLIITGIVALLFIASLTYSMLSDQDLYNYHTGLGSSISVSPDDMTLVFSYYENGSEAIYQGSVQGGAVEKVTDPANEDHRRPQLSPDGEGLVYLAADNDGVQSLQFKSNVSADRSERLTGTDAHVVDAAFSPDGRTIYYIAMPSEDFLKPEGGKENGADLFSVPTEGGEPVKLTDKDSFAMDGLTASADGNTLYYTEFDGVQGLMAYSIAEGTETAALQGALRGDVYQLVFSPVQELLAYTAVSESSFDSGSTYEYELFLLKTATSETNKLTDFRAFVTSPSFFHQDNRIAFLSQPNWPDQPEDFELMTVNYDSGEIASVRLDLPETTRGFQPAILAYWVTTPVAITGLYLLLFGLLTVYSRRVWNKAYVPAIISAILSGIAVAGSFAAASFDPWIGIGVFMLAAGMAACTAVIFVFALLYSNLAKRKRRNNRKGALKSRFLFDRNG</sequence>
<evidence type="ECO:0000313" key="4">
    <source>
        <dbReference type="Proteomes" id="UP001595932"/>
    </source>
</evidence>
<keyword evidence="4" id="KW-1185">Reference proteome</keyword>
<dbReference type="EMBL" id="JBHSGL010000005">
    <property type="protein sequence ID" value="MFC4712068.1"/>
    <property type="molecule type" value="Genomic_DNA"/>
</dbReference>
<proteinExistence type="inferred from homology"/>
<name>A0ABV9MBU0_9BACL</name>
<dbReference type="Pfam" id="PF07676">
    <property type="entry name" value="PD40"/>
    <property type="match status" value="1"/>
</dbReference>
<dbReference type="PANTHER" id="PTHR36842:SF1">
    <property type="entry name" value="PROTEIN TOLB"/>
    <property type="match status" value="1"/>
</dbReference>
<evidence type="ECO:0000256" key="2">
    <source>
        <dbReference type="SAM" id="Phobius"/>
    </source>
</evidence>